<comment type="caution">
    <text evidence="10">The sequence shown here is derived from an EMBL/GenBank/DDBJ whole genome shotgun (WGS) entry which is preliminary data.</text>
</comment>
<dbReference type="AlphaFoldDB" id="A0A7Y9R152"/>
<evidence type="ECO:0000256" key="2">
    <source>
        <dbReference type="ARBA" id="ARBA00022475"/>
    </source>
</evidence>
<evidence type="ECO:0000256" key="4">
    <source>
        <dbReference type="ARBA" id="ARBA00022989"/>
    </source>
</evidence>
<comment type="subcellular location">
    <subcellularLocation>
        <location evidence="1">Cell membrane</location>
        <topology evidence="1">Multi-pass membrane protein</topology>
    </subcellularLocation>
</comment>
<gene>
    <name evidence="10" type="ORF">BDD16_004273</name>
</gene>
<feature type="transmembrane region" description="Helical" evidence="7">
    <location>
        <begin position="21"/>
        <end position="41"/>
    </location>
</feature>
<dbReference type="InterPro" id="IPR025857">
    <property type="entry name" value="MacB_PCD"/>
</dbReference>
<feature type="domain" description="MacB-like periplasmic core" evidence="9">
    <location>
        <begin position="21"/>
        <end position="243"/>
    </location>
</feature>
<dbReference type="EMBL" id="JACCFH010000001">
    <property type="protein sequence ID" value="NYG35287.1"/>
    <property type="molecule type" value="Genomic_DNA"/>
</dbReference>
<evidence type="ECO:0000259" key="9">
    <source>
        <dbReference type="Pfam" id="PF12704"/>
    </source>
</evidence>
<evidence type="ECO:0000256" key="1">
    <source>
        <dbReference type="ARBA" id="ARBA00004651"/>
    </source>
</evidence>
<evidence type="ECO:0000313" key="11">
    <source>
        <dbReference type="Proteomes" id="UP000518288"/>
    </source>
</evidence>
<sequence>MRIADTLTMAWRSITAQRMRSVLTLLGIAIGIAAVILLTSIGEGLHRFLLSEFSQIGTNVVTLSPGKVSTGGTNPGFPSSVRPLSLDDADALRQRIPHLVGVTPGVTGNAEMGANGRVRRAIVYGTSAALLPSFHLAVSQGQFLPDEDTAHARNFAVLGASLKRELFGADSPLGARIRIGTQQFRVIGVLAPRGQFLGIDLDDVAYVPAARAMELFNRPGLMELHLVYTDATSSAAVVAQARALMKARHGREDFSIVTQADMLGALSNILDVVTAAVGALGGISLLVGGVGIVTIMTIAVTERTSEIGLLISLGARRRTVLALFLGEAVVLSAVGGVLGLAIGIGIAQGAHLLLPALPVSTPLPFVLLAEALAMAVGLLAGVMPARRAARLDPVEALRSE</sequence>
<dbReference type="Proteomes" id="UP000518288">
    <property type="component" value="Unassembled WGS sequence"/>
</dbReference>
<dbReference type="PANTHER" id="PTHR30572">
    <property type="entry name" value="MEMBRANE COMPONENT OF TRANSPORTER-RELATED"/>
    <property type="match status" value="1"/>
</dbReference>
<accession>A0A7Y9R152</accession>
<feature type="domain" description="ABC3 transporter permease C-terminal" evidence="8">
    <location>
        <begin position="280"/>
        <end position="393"/>
    </location>
</feature>
<keyword evidence="11" id="KW-1185">Reference proteome</keyword>
<dbReference type="RefSeq" id="WP_179635826.1">
    <property type="nucleotide sequence ID" value="NZ_JACCFH010000001.1"/>
</dbReference>
<dbReference type="GO" id="GO:0022857">
    <property type="term" value="F:transmembrane transporter activity"/>
    <property type="evidence" value="ECO:0007669"/>
    <property type="project" value="TreeGrafter"/>
</dbReference>
<organism evidence="10 11">
    <name type="scientific">Sphaerotilus montanus</name>
    <dbReference type="NCBI Taxonomy" id="522889"/>
    <lineage>
        <taxon>Bacteria</taxon>
        <taxon>Pseudomonadati</taxon>
        <taxon>Pseudomonadota</taxon>
        <taxon>Betaproteobacteria</taxon>
        <taxon>Burkholderiales</taxon>
        <taxon>Sphaerotilaceae</taxon>
        <taxon>Sphaerotilus</taxon>
    </lineage>
</organism>
<keyword evidence="2" id="KW-1003">Cell membrane</keyword>
<dbReference type="PANTHER" id="PTHR30572:SF4">
    <property type="entry name" value="ABC TRANSPORTER PERMEASE YTRF"/>
    <property type="match status" value="1"/>
</dbReference>
<comment type="similarity">
    <text evidence="6">Belongs to the ABC-4 integral membrane protein family.</text>
</comment>
<name>A0A7Y9R152_9BURK</name>
<dbReference type="Pfam" id="PF12704">
    <property type="entry name" value="MacB_PCD"/>
    <property type="match status" value="1"/>
</dbReference>
<evidence type="ECO:0000259" key="8">
    <source>
        <dbReference type="Pfam" id="PF02687"/>
    </source>
</evidence>
<keyword evidence="5 7" id="KW-0472">Membrane</keyword>
<keyword evidence="4 7" id="KW-1133">Transmembrane helix</keyword>
<evidence type="ECO:0000256" key="5">
    <source>
        <dbReference type="ARBA" id="ARBA00023136"/>
    </source>
</evidence>
<dbReference type="Pfam" id="PF02687">
    <property type="entry name" value="FtsX"/>
    <property type="match status" value="1"/>
</dbReference>
<reference evidence="10 11" key="1">
    <citation type="submission" date="2020-07" db="EMBL/GenBank/DDBJ databases">
        <title>Genomic Encyclopedia of Archaeal and Bacterial Type Strains, Phase II (KMG-II): from individual species to whole genera.</title>
        <authorList>
            <person name="Goeker M."/>
        </authorList>
    </citation>
    <scope>NUCLEOTIDE SEQUENCE [LARGE SCALE GENOMIC DNA]</scope>
    <source>
        <strain evidence="10 11">DSM 21226</strain>
    </source>
</reference>
<feature type="transmembrane region" description="Helical" evidence="7">
    <location>
        <begin position="275"/>
        <end position="300"/>
    </location>
</feature>
<proteinExistence type="inferred from homology"/>
<evidence type="ECO:0000256" key="7">
    <source>
        <dbReference type="SAM" id="Phobius"/>
    </source>
</evidence>
<feature type="transmembrane region" description="Helical" evidence="7">
    <location>
        <begin position="320"/>
        <end position="345"/>
    </location>
</feature>
<evidence type="ECO:0000256" key="6">
    <source>
        <dbReference type="ARBA" id="ARBA00038076"/>
    </source>
</evidence>
<evidence type="ECO:0000256" key="3">
    <source>
        <dbReference type="ARBA" id="ARBA00022692"/>
    </source>
</evidence>
<dbReference type="InterPro" id="IPR050250">
    <property type="entry name" value="Macrolide_Exporter_MacB"/>
</dbReference>
<dbReference type="InterPro" id="IPR003838">
    <property type="entry name" value="ABC3_permease_C"/>
</dbReference>
<keyword evidence="3 7" id="KW-0812">Transmembrane</keyword>
<dbReference type="GO" id="GO:0005886">
    <property type="term" value="C:plasma membrane"/>
    <property type="evidence" value="ECO:0007669"/>
    <property type="project" value="UniProtKB-SubCell"/>
</dbReference>
<feature type="transmembrane region" description="Helical" evidence="7">
    <location>
        <begin position="365"/>
        <end position="383"/>
    </location>
</feature>
<protein>
    <submittedName>
        <fullName evidence="10">Putative ABC transport system permease protein</fullName>
    </submittedName>
</protein>
<evidence type="ECO:0000313" key="10">
    <source>
        <dbReference type="EMBL" id="NYG35287.1"/>
    </source>
</evidence>